<gene>
    <name evidence="3" type="primary">Aste57867_12456</name>
    <name evidence="2" type="ORF">As57867_012410</name>
    <name evidence="3" type="ORF">ASTE57867_12456</name>
</gene>
<protein>
    <submittedName>
        <fullName evidence="3">Aste57867_12456 protein</fullName>
    </submittedName>
</protein>
<keyword evidence="4" id="KW-1185">Reference proteome</keyword>
<reference evidence="2" key="2">
    <citation type="submission" date="2019-06" db="EMBL/GenBank/DDBJ databases">
        <title>Genomics analysis of Aphanomyces spp. identifies a new class of oomycete effector associated with host adaptation.</title>
        <authorList>
            <person name="Gaulin E."/>
        </authorList>
    </citation>
    <scope>NUCLEOTIDE SEQUENCE</scope>
    <source>
        <strain evidence="2">CBS 578.67</strain>
    </source>
</reference>
<dbReference type="OrthoDB" id="407325at2759"/>
<dbReference type="EMBL" id="VJMH01005370">
    <property type="protein sequence ID" value="KAF0696794.1"/>
    <property type="molecule type" value="Genomic_DNA"/>
</dbReference>
<keyword evidence="1" id="KW-0732">Signal</keyword>
<feature type="chain" id="PRO_5036116211" evidence="1">
    <location>
        <begin position="17"/>
        <end position="124"/>
    </location>
</feature>
<accession>A0A485KVN9</accession>
<evidence type="ECO:0000313" key="4">
    <source>
        <dbReference type="Proteomes" id="UP000332933"/>
    </source>
</evidence>
<dbReference type="Proteomes" id="UP000332933">
    <property type="component" value="Unassembled WGS sequence"/>
</dbReference>
<dbReference type="EMBL" id="CAADRA010005391">
    <property type="protein sequence ID" value="VFT89307.1"/>
    <property type="molecule type" value="Genomic_DNA"/>
</dbReference>
<evidence type="ECO:0000256" key="1">
    <source>
        <dbReference type="SAM" id="SignalP"/>
    </source>
</evidence>
<dbReference type="AlphaFoldDB" id="A0A485KVN9"/>
<name>A0A485KVN9_9STRA</name>
<evidence type="ECO:0000313" key="2">
    <source>
        <dbReference type="EMBL" id="KAF0696794.1"/>
    </source>
</evidence>
<reference evidence="3 4" key="1">
    <citation type="submission" date="2019-03" db="EMBL/GenBank/DDBJ databases">
        <authorList>
            <person name="Gaulin E."/>
            <person name="Dumas B."/>
        </authorList>
    </citation>
    <scope>NUCLEOTIDE SEQUENCE [LARGE SCALE GENOMIC DNA]</scope>
    <source>
        <strain evidence="3">CBS 568.67</strain>
    </source>
</reference>
<proteinExistence type="predicted"/>
<feature type="signal peptide" evidence="1">
    <location>
        <begin position="1"/>
        <end position="16"/>
    </location>
</feature>
<organism evidence="3 4">
    <name type="scientific">Aphanomyces stellatus</name>
    <dbReference type="NCBI Taxonomy" id="120398"/>
    <lineage>
        <taxon>Eukaryota</taxon>
        <taxon>Sar</taxon>
        <taxon>Stramenopiles</taxon>
        <taxon>Oomycota</taxon>
        <taxon>Saprolegniomycetes</taxon>
        <taxon>Saprolegniales</taxon>
        <taxon>Verrucalvaceae</taxon>
        <taxon>Aphanomyces</taxon>
    </lineage>
</organism>
<evidence type="ECO:0000313" key="3">
    <source>
        <dbReference type="EMBL" id="VFT89307.1"/>
    </source>
</evidence>
<sequence>MLVFLAIAFTASAISSSCWPTSVHPLPSDAMIVLTVQADGIFDGHRHIRVPEGISLHDLARALQEQLTLDTVKLCMDSLDAFVLDITTDSIVPLEDADQLQTHTRLFLRTLPSSSPRNSSCLPR</sequence>